<organism evidence="1 2">
    <name type="scientific">Treponema vincentii</name>
    <dbReference type="NCBI Taxonomy" id="69710"/>
    <lineage>
        <taxon>Bacteria</taxon>
        <taxon>Pseudomonadati</taxon>
        <taxon>Spirochaetota</taxon>
        <taxon>Spirochaetia</taxon>
        <taxon>Spirochaetales</taxon>
        <taxon>Treponemataceae</taxon>
        <taxon>Treponema</taxon>
    </lineage>
</organism>
<sequence length="321" mass="37058">MTNTIPTTFNERKVSHTIIGGMQYRGQNKPEDFCVIVLNRGRKYYRPFFFEQLLAEGFTSVISIESSPDAGDMESLTTKFPQVRFLLPQEKLTVGEMINLGFAETVAPYIMVLWNDTRIPPGSFTDRVLEKIKEAHLLCAAPVLANVRGEAVPNQMVPSLSGNRFSTEQFSCIKNKTATIYPYDFMGIYSRNKCMQLGGFDYTIQNPYWQNLDFGFRAHLWGEAIRIFTSFRIHYEGETPPENISTDASYRQFYLKNLAPELTGGSAVIPFKLFWRYLRNSGLNPLHAWQHFSEARRWVELNKDRFTTTARALIEHWEPFI</sequence>
<dbReference type="InterPro" id="IPR029044">
    <property type="entry name" value="Nucleotide-diphossugar_trans"/>
</dbReference>
<evidence type="ECO:0000313" key="1">
    <source>
        <dbReference type="EMBL" id="QHX43024.1"/>
    </source>
</evidence>
<accession>A0A6P1Y0G1</accession>
<dbReference type="RefSeq" id="WP_162663358.1">
    <property type="nucleotide sequence ID" value="NZ_CP048020.1"/>
</dbReference>
<dbReference type="SUPFAM" id="SSF53448">
    <property type="entry name" value="Nucleotide-diphospho-sugar transferases"/>
    <property type="match status" value="1"/>
</dbReference>
<evidence type="ECO:0000313" key="2">
    <source>
        <dbReference type="Proteomes" id="UP000464374"/>
    </source>
</evidence>
<gene>
    <name evidence="1" type="ORF">GWP43_05720</name>
</gene>
<protein>
    <recommendedName>
        <fullName evidence="3">Glycosyltransferase 2-like domain-containing protein</fullName>
    </recommendedName>
</protein>
<dbReference type="Gene3D" id="3.90.550.10">
    <property type="entry name" value="Spore Coat Polysaccharide Biosynthesis Protein SpsA, Chain A"/>
    <property type="match status" value="1"/>
</dbReference>
<reference evidence="1 2" key="1">
    <citation type="submission" date="2020-01" db="EMBL/GenBank/DDBJ databases">
        <title>Complete genome sequence of a human oral phylogroup 1 Treponema sp. strain ATCC 700766, originally isolated from periodontitis dental plaque.</title>
        <authorList>
            <person name="Chan Y."/>
            <person name="Huo Y.-B."/>
            <person name="Yu X.-L."/>
            <person name="Zeng H."/>
            <person name="Leung W.-K."/>
            <person name="Watt R.M."/>
        </authorList>
    </citation>
    <scope>NUCLEOTIDE SEQUENCE [LARGE SCALE GENOMIC DNA]</scope>
    <source>
        <strain evidence="1 2">OMZ 804</strain>
    </source>
</reference>
<name>A0A6P1Y0G1_9SPIR</name>
<dbReference type="Proteomes" id="UP000464374">
    <property type="component" value="Chromosome"/>
</dbReference>
<dbReference type="KEGG" id="trz:GWP43_05720"/>
<dbReference type="AlphaFoldDB" id="A0A6P1Y0G1"/>
<proteinExistence type="predicted"/>
<evidence type="ECO:0008006" key="3">
    <source>
        <dbReference type="Google" id="ProtNLM"/>
    </source>
</evidence>
<dbReference type="EMBL" id="CP048020">
    <property type="protein sequence ID" value="QHX43024.1"/>
    <property type="molecule type" value="Genomic_DNA"/>
</dbReference>